<evidence type="ECO:0000313" key="3">
    <source>
        <dbReference type="EMBL" id="TWA98913.1"/>
    </source>
</evidence>
<dbReference type="PANTHER" id="PTHR34001:SF3">
    <property type="entry name" value="BLL7405 PROTEIN"/>
    <property type="match status" value="1"/>
</dbReference>
<feature type="chain" id="PRO_5021919598" description="Porin" evidence="2">
    <location>
        <begin position="37"/>
        <end position="162"/>
    </location>
</feature>
<dbReference type="InterPro" id="IPR011250">
    <property type="entry name" value="OMP/PagP_B-barrel"/>
</dbReference>
<dbReference type="AlphaFoldDB" id="A0A560DP68"/>
<dbReference type="STRING" id="1803665.GCA_001641335_05382"/>
<reference evidence="3 4" key="1">
    <citation type="submission" date="2019-06" db="EMBL/GenBank/DDBJ databases">
        <title>Genomic Encyclopedia of Type Strains, Phase IV (KMG-V): Genome sequencing to study the core and pangenomes of soil and plant-associated prokaryotes.</title>
        <authorList>
            <person name="Whitman W."/>
        </authorList>
    </citation>
    <scope>NUCLEOTIDE SEQUENCE [LARGE SCALE GENOMIC DNA]</scope>
    <source>
        <strain evidence="3 4">BR 510</strain>
    </source>
</reference>
<dbReference type="EMBL" id="VITK01000005">
    <property type="protein sequence ID" value="TWA98913.1"/>
    <property type="molecule type" value="Genomic_DNA"/>
</dbReference>
<name>A0A560DP68_9BRAD</name>
<dbReference type="PANTHER" id="PTHR34001">
    <property type="entry name" value="BLL7405 PROTEIN"/>
    <property type="match status" value="1"/>
</dbReference>
<gene>
    <name evidence="3" type="ORF">FBZ96_105592</name>
</gene>
<feature type="signal peptide" evidence="2">
    <location>
        <begin position="1"/>
        <end position="36"/>
    </location>
</feature>
<comment type="caution">
    <text evidence="3">The sequence shown here is derived from an EMBL/GenBank/DDBJ whole genome shotgun (WGS) entry which is preliminary data.</text>
</comment>
<evidence type="ECO:0000256" key="2">
    <source>
        <dbReference type="SAM" id="SignalP"/>
    </source>
</evidence>
<evidence type="ECO:0000256" key="1">
    <source>
        <dbReference type="ARBA" id="ARBA00038306"/>
    </source>
</evidence>
<evidence type="ECO:0008006" key="5">
    <source>
        <dbReference type="Google" id="ProtNLM"/>
    </source>
</evidence>
<evidence type="ECO:0000313" key="4">
    <source>
        <dbReference type="Proteomes" id="UP000319949"/>
    </source>
</evidence>
<dbReference type="SUPFAM" id="SSF56925">
    <property type="entry name" value="OMPA-like"/>
    <property type="match status" value="1"/>
</dbReference>
<accession>A0A560DP68</accession>
<organism evidence="3 4">
    <name type="scientific">Bradyrhizobium stylosanthis</name>
    <dbReference type="NCBI Taxonomy" id="1803665"/>
    <lineage>
        <taxon>Bacteria</taxon>
        <taxon>Pseudomonadati</taxon>
        <taxon>Pseudomonadota</taxon>
        <taxon>Alphaproteobacteria</taxon>
        <taxon>Hyphomicrobiales</taxon>
        <taxon>Nitrobacteraceae</taxon>
        <taxon>Bradyrhizobium</taxon>
    </lineage>
</organism>
<keyword evidence="4" id="KW-1185">Reference proteome</keyword>
<sequence length="162" mass="16667">MAMCGQSTIKGTGQKKKAVLLLGTIALIALAGPVSAADLAEQPSIKALPMVARIYDCRGFYIGIDGGGGSAHQCWDVVNAGSLIFAPPLAIGCHNATGGTAGGQVGYRWQIANSVFGLEAQGISRAPTSILLSQASRMNPKLMHLGCSRVRSVTSGIMCCSM</sequence>
<protein>
    <recommendedName>
        <fullName evidence="5">Porin</fullName>
    </recommendedName>
</protein>
<comment type="similarity">
    <text evidence="1">Belongs to the Omp25/RopB family.</text>
</comment>
<dbReference type="InterPro" id="IPR051692">
    <property type="entry name" value="OMP-like"/>
</dbReference>
<proteinExistence type="inferred from homology"/>
<keyword evidence="2" id="KW-0732">Signal</keyword>
<dbReference type="Proteomes" id="UP000319949">
    <property type="component" value="Unassembled WGS sequence"/>
</dbReference>